<dbReference type="STRING" id="35608.A0A2U1PI43"/>
<dbReference type="Proteomes" id="UP000245207">
    <property type="component" value="Unassembled WGS sequence"/>
</dbReference>
<dbReference type="PANTHER" id="PTHR47232">
    <property type="entry name" value="TRANSDUCIN FAMILY PROTEIN / WD-40 REPEAT FAMILY PROTEIN"/>
    <property type="match status" value="1"/>
</dbReference>
<organism evidence="1 2">
    <name type="scientific">Artemisia annua</name>
    <name type="common">Sweet wormwood</name>
    <dbReference type="NCBI Taxonomy" id="35608"/>
    <lineage>
        <taxon>Eukaryota</taxon>
        <taxon>Viridiplantae</taxon>
        <taxon>Streptophyta</taxon>
        <taxon>Embryophyta</taxon>
        <taxon>Tracheophyta</taxon>
        <taxon>Spermatophyta</taxon>
        <taxon>Magnoliopsida</taxon>
        <taxon>eudicotyledons</taxon>
        <taxon>Gunneridae</taxon>
        <taxon>Pentapetalae</taxon>
        <taxon>asterids</taxon>
        <taxon>campanulids</taxon>
        <taxon>Asterales</taxon>
        <taxon>Asteraceae</taxon>
        <taxon>Asteroideae</taxon>
        <taxon>Anthemideae</taxon>
        <taxon>Artemisiinae</taxon>
        <taxon>Artemisia</taxon>
    </lineage>
</organism>
<dbReference type="PANTHER" id="PTHR47232:SF1">
    <property type="entry name" value="TRANSDUCIN FAMILY PROTEIN _ WD-40 REPEAT FAMILY PROTEIN"/>
    <property type="match status" value="1"/>
</dbReference>
<name>A0A2U1PI43_ARTAN</name>
<dbReference type="EMBL" id="PKPP01001121">
    <property type="protein sequence ID" value="PWA85423.1"/>
    <property type="molecule type" value="Genomic_DNA"/>
</dbReference>
<protein>
    <submittedName>
        <fullName evidence="1">Uncharacterized protein</fullName>
    </submittedName>
</protein>
<dbReference type="Pfam" id="PF00400">
    <property type="entry name" value="WD40"/>
    <property type="match status" value="1"/>
</dbReference>
<comment type="caution">
    <text evidence="1">The sequence shown here is derived from an EMBL/GenBank/DDBJ whole genome shotgun (WGS) entry which is preliminary data.</text>
</comment>
<dbReference type="AlphaFoldDB" id="A0A2U1PI43"/>
<dbReference type="InterPro" id="IPR036322">
    <property type="entry name" value="WD40_repeat_dom_sf"/>
</dbReference>
<gene>
    <name evidence="1" type="ORF">CTI12_AA148850</name>
</gene>
<keyword evidence="2" id="KW-1185">Reference proteome</keyword>
<reference evidence="1 2" key="1">
    <citation type="journal article" date="2018" name="Mol. Plant">
        <title>The genome of Artemisia annua provides insight into the evolution of Asteraceae family and artemisinin biosynthesis.</title>
        <authorList>
            <person name="Shen Q."/>
            <person name="Zhang L."/>
            <person name="Liao Z."/>
            <person name="Wang S."/>
            <person name="Yan T."/>
            <person name="Shi P."/>
            <person name="Liu M."/>
            <person name="Fu X."/>
            <person name="Pan Q."/>
            <person name="Wang Y."/>
            <person name="Lv Z."/>
            <person name="Lu X."/>
            <person name="Zhang F."/>
            <person name="Jiang W."/>
            <person name="Ma Y."/>
            <person name="Chen M."/>
            <person name="Hao X."/>
            <person name="Li L."/>
            <person name="Tang Y."/>
            <person name="Lv G."/>
            <person name="Zhou Y."/>
            <person name="Sun X."/>
            <person name="Brodelius P.E."/>
            <person name="Rose J.K.C."/>
            <person name="Tang K."/>
        </authorList>
    </citation>
    <scope>NUCLEOTIDE SEQUENCE [LARGE SCALE GENOMIC DNA]</scope>
    <source>
        <strain evidence="2">cv. Huhao1</strain>
        <tissue evidence="1">Leaf</tissue>
    </source>
</reference>
<dbReference type="SUPFAM" id="SSF50978">
    <property type="entry name" value="WD40 repeat-like"/>
    <property type="match status" value="1"/>
</dbReference>
<dbReference type="InterPro" id="IPR001680">
    <property type="entry name" value="WD40_rpt"/>
</dbReference>
<accession>A0A2U1PI43</accession>
<evidence type="ECO:0000313" key="2">
    <source>
        <dbReference type="Proteomes" id="UP000245207"/>
    </source>
</evidence>
<proteinExistence type="predicted"/>
<evidence type="ECO:0000313" key="1">
    <source>
        <dbReference type="EMBL" id="PWA85423.1"/>
    </source>
</evidence>
<dbReference type="SMART" id="SM00320">
    <property type="entry name" value="WD40"/>
    <property type="match status" value="2"/>
</dbReference>
<dbReference type="Gene3D" id="2.130.10.10">
    <property type="entry name" value="YVTN repeat-like/Quinoprotein amine dehydrogenase"/>
    <property type="match status" value="2"/>
</dbReference>
<sequence>MYYVICSYEGILRKWELTSDTKAKKVVSFDGVYKGSIPEDFAINPVDDSIVLVYGNKETLRVVSLTGEEQDIIVEEIAEKNHDTGVSCVAFLRCKMNNNPVFVTSDKKSHRIVAWGMVERTWTNVGSYKLHSSAITGICGLFDQPVVVSVGRDQRAIAYDIKKQSTLREAPVRADCFAVAANPIDYRLLCIQTGDDERQLKYWDVRSKETANAMFGWKRSKDSQKTALVKPAWSPSGLLLSCGPAEEKVRVFDIRYCSAKNPSITFSDHSGKVFKVAWAPTCSVLVTTSLNDKKIGLYSLRGDVLRGDVLR</sequence>
<dbReference type="InterPro" id="IPR015943">
    <property type="entry name" value="WD40/YVTN_repeat-like_dom_sf"/>
</dbReference>